<dbReference type="GO" id="GO:0009425">
    <property type="term" value="C:bacterial-type flagellum basal body"/>
    <property type="evidence" value="ECO:0007669"/>
    <property type="project" value="UniProtKB-SubCell"/>
</dbReference>
<keyword evidence="6" id="KW-0282">Flagellum</keyword>
<accession>A0A0U1NN18</accession>
<keyword evidence="6" id="KW-0969">Cilium</keyword>
<comment type="similarity">
    <text evidence="2 4">Belongs to the FliE family.</text>
</comment>
<dbReference type="STRING" id="282199.GCA_001049735_02187"/>
<dbReference type="PANTHER" id="PTHR34653">
    <property type="match status" value="1"/>
</dbReference>
<dbReference type="RefSeq" id="WP_082136692.1">
    <property type="nucleotide sequence ID" value="NZ_CVPC01000013.1"/>
</dbReference>
<evidence type="ECO:0000256" key="2">
    <source>
        <dbReference type="ARBA" id="ARBA00009272"/>
    </source>
</evidence>
<dbReference type="AlphaFoldDB" id="A0A0U1NN18"/>
<organism evidence="6 7">
    <name type="scientific">Nereida ignava</name>
    <dbReference type="NCBI Taxonomy" id="282199"/>
    <lineage>
        <taxon>Bacteria</taxon>
        <taxon>Pseudomonadati</taxon>
        <taxon>Pseudomonadota</taxon>
        <taxon>Alphaproteobacteria</taxon>
        <taxon>Rhodobacterales</taxon>
        <taxon>Roseobacteraceae</taxon>
        <taxon>Nereida</taxon>
    </lineage>
</organism>
<dbReference type="Proteomes" id="UP000048949">
    <property type="component" value="Unassembled WGS sequence"/>
</dbReference>
<sequence length="107" mass="11664">MTQVGGLKYQVDQTHLQSLKKMQDGMEGVGKPVSGPTFSERLADGLNDVASAQGEASKMARDFELGRENDLSKVMVSQQVSSLGFQLTLNLRNKALSAYKDIMNMPV</sequence>
<dbReference type="Pfam" id="PF02049">
    <property type="entry name" value="FliE"/>
    <property type="match status" value="1"/>
</dbReference>
<gene>
    <name evidence="4" type="primary">fliE</name>
    <name evidence="6" type="ORF">NIG5292_02188</name>
</gene>
<evidence type="ECO:0000256" key="5">
    <source>
        <dbReference type="NCBIfam" id="TIGR00205"/>
    </source>
</evidence>
<proteinExistence type="inferred from homology"/>
<dbReference type="PANTHER" id="PTHR34653:SF1">
    <property type="entry name" value="FLAGELLAR HOOK-BASAL BODY COMPLEX PROTEIN FLIE"/>
    <property type="match status" value="1"/>
</dbReference>
<evidence type="ECO:0000256" key="3">
    <source>
        <dbReference type="ARBA" id="ARBA00023143"/>
    </source>
</evidence>
<dbReference type="EMBL" id="CVQV01000013">
    <property type="protein sequence ID" value="CRK76131.1"/>
    <property type="molecule type" value="Genomic_DNA"/>
</dbReference>
<dbReference type="OrthoDB" id="8909229at2"/>
<keyword evidence="3 4" id="KW-0975">Bacterial flagellum</keyword>
<dbReference type="HAMAP" id="MF_00724">
    <property type="entry name" value="FliE"/>
    <property type="match status" value="1"/>
</dbReference>
<evidence type="ECO:0000313" key="6">
    <source>
        <dbReference type="EMBL" id="CRK76131.1"/>
    </source>
</evidence>
<dbReference type="GO" id="GO:0005198">
    <property type="term" value="F:structural molecule activity"/>
    <property type="evidence" value="ECO:0007669"/>
    <property type="project" value="UniProtKB-UniRule"/>
</dbReference>
<dbReference type="GO" id="GO:0003774">
    <property type="term" value="F:cytoskeletal motor activity"/>
    <property type="evidence" value="ECO:0007669"/>
    <property type="project" value="InterPro"/>
</dbReference>
<dbReference type="GO" id="GO:0071973">
    <property type="term" value="P:bacterial-type flagellum-dependent cell motility"/>
    <property type="evidence" value="ECO:0007669"/>
    <property type="project" value="InterPro"/>
</dbReference>
<keyword evidence="6" id="KW-0966">Cell projection</keyword>
<comment type="subcellular location">
    <subcellularLocation>
        <location evidence="1 4">Bacterial flagellum basal body</location>
    </subcellularLocation>
</comment>
<keyword evidence="7" id="KW-1185">Reference proteome</keyword>
<dbReference type="NCBIfam" id="TIGR00205">
    <property type="entry name" value="fliE"/>
    <property type="match status" value="1"/>
</dbReference>
<evidence type="ECO:0000256" key="4">
    <source>
        <dbReference type="HAMAP-Rule" id="MF_00724"/>
    </source>
</evidence>
<evidence type="ECO:0000313" key="7">
    <source>
        <dbReference type="Proteomes" id="UP000048949"/>
    </source>
</evidence>
<dbReference type="PRINTS" id="PR01006">
    <property type="entry name" value="FLGHOOKFLIE"/>
</dbReference>
<protein>
    <recommendedName>
        <fullName evidence="4 5">Flagellar hook-basal body complex protein FliE</fullName>
    </recommendedName>
</protein>
<name>A0A0U1NN18_9RHOB</name>
<reference evidence="6 7" key="1">
    <citation type="submission" date="2015-04" db="EMBL/GenBank/DDBJ databases">
        <authorList>
            <person name="Syromyatnikov M.Y."/>
            <person name="Popov V.N."/>
        </authorList>
    </citation>
    <scope>NUCLEOTIDE SEQUENCE [LARGE SCALE GENOMIC DNA]</scope>
    <source>
        <strain evidence="6 7">CECT 5292</strain>
    </source>
</reference>
<evidence type="ECO:0000256" key="1">
    <source>
        <dbReference type="ARBA" id="ARBA00004117"/>
    </source>
</evidence>
<dbReference type="InterPro" id="IPR001624">
    <property type="entry name" value="FliE"/>
</dbReference>